<keyword evidence="2 5" id="KW-0689">Ribosomal protein</keyword>
<dbReference type="InterPro" id="IPR000754">
    <property type="entry name" value="Ribosomal_uS9"/>
</dbReference>
<dbReference type="InterPro" id="IPR023035">
    <property type="entry name" value="Ribosomal_uS9_bac/plastid"/>
</dbReference>
<evidence type="ECO:0000256" key="4">
    <source>
        <dbReference type="ARBA" id="ARBA00035259"/>
    </source>
</evidence>
<protein>
    <recommendedName>
        <fullName evidence="4 5">Small ribosomal subunit protein uS9</fullName>
    </recommendedName>
</protein>
<dbReference type="NCBIfam" id="NF001099">
    <property type="entry name" value="PRK00132.1"/>
    <property type="match status" value="1"/>
</dbReference>
<evidence type="ECO:0000256" key="1">
    <source>
        <dbReference type="ARBA" id="ARBA00005251"/>
    </source>
</evidence>
<evidence type="ECO:0000313" key="8">
    <source>
        <dbReference type="Proteomes" id="UP000043763"/>
    </source>
</evidence>
<dbReference type="EMBL" id="CVLB01000001">
    <property type="protein sequence ID" value="CRF31594.1"/>
    <property type="molecule type" value="Genomic_DNA"/>
</dbReference>
<dbReference type="HAMAP" id="MF_00532_B">
    <property type="entry name" value="Ribosomal_uS9_B"/>
    <property type="match status" value="1"/>
</dbReference>
<reference evidence="8" key="1">
    <citation type="submission" date="2015-04" db="EMBL/GenBank/DDBJ databases">
        <authorList>
            <person name="Mushtaq Mamoona"/>
        </authorList>
    </citation>
    <scope>NUCLEOTIDE SEQUENCE [LARGE SCALE GENOMIC DNA]</scope>
    <source>
        <strain evidence="8">AN4859/03</strain>
    </source>
</reference>
<dbReference type="Proteomes" id="UP000043763">
    <property type="component" value="Unassembled WGS sequence"/>
</dbReference>
<evidence type="ECO:0000313" key="7">
    <source>
        <dbReference type="EMBL" id="CRF31594.1"/>
    </source>
</evidence>
<dbReference type="GO" id="GO:0006412">
    <property type="term" value="P:translation"/>
    <property type="evidence" value="ECO:0007669"/>
    <property type="project" value="UniProtKB-UniRule"/>
</dbReference>
<name>A0A0G4K3W7_9SPIR</name>
<dbReference type="SUPFAM" id="SSF54211">
    <property type="entry name" value="Ribosomal protein S5 domain 2-like"/>
    <property type="match status" value="1"/>
</dbReference>
<dbReference type="PROSITE" id="PS00360">
    <property type="entry name" value="RIBOSOMAL_S9"/>
    <property type="match status" value="1"/>
</dbReference>
<dbReference type="FunFam" id="3.30.230.10:FF:000001">
    <property type="entry name" value="30S ribosomal protein S9"/>
    <property type="match status" value="1"/>
</dbReference>
<evidence type="ECO:0000256" key="5">
    <source>
        <dbReference type="HAMAP-Rule" id="MF_00532"/>
    </source>
</evidence>
<evidence type="ECO:0000256" key="6">
    <source>
        <dbReference type="RuleBase" id="RU003815"/>
    </source>
</evidence>
<evidence type="ECO:0000256" key="3">
    <source>
        <dbReference type="ARBA" id="ARBA00023274"/>
    </source>
</evidence>
<dbReference type="PANTHER" id="PTHR21569:SF1">
    <property type="entry name" value="SMALL RIBOSOMAL SUBUNIT PROTEIN US9M"/>
    <property type="match status" value="1"/>
</dbReference>
<accession>A0A0G4K3W7</accession>
<dbReference type="InterPro" id="IPR020574">
    <property type="entry name" value="Ribosomal_uS9_CS"/>
</dbReference>
<keyword evidence="8" id="KW-1185">Reference proteome</keyword>
<dbReference type="GO" id="GO:0003723">
    <property type="term" value="F:RNA binding"/>
    <property type="evidence" value="ECO:0007669"/>
    <property type="project" value="TreeGrafter"/>
</dbReference>
<dbReference type="Gene3D" id="3.30.230.10">
    <property type="match status" value="1"/>
</dbReference>
<keyword evidence="3 5" id="KW-0687">Ribonucleoprotein</keyword>
<dbReference type="PANTHER" id="PTHR21569">
    <property type="entry name" value="RIBOSOMAL PROTEIN S9"/>
    <property type="match status" value="1"/>
</dbReference>
<organism evidence="7 8">
    <name type="scientific">Brachyspira suanatina</name>
    <dbReference type="NCBI Taxonomy" id="381802"/>
    <lineage>
        <taxon>Bacteria</taxon>
        <taxon>Pseudomonadati</taxon>
        <taxon>Spirochaetota</taxon>
        <taxon>Spirochaetia</taxon>
        <taxon>Brachyspirales</taxon>
        <taxon>Brachyspiraceae</taxon>
        <taxon>Brachyspira</taxon>
    </lineage>
</organism>
<dbReference type="GeneID" id="66487688"/>
<dbReference type="AlphaFoldDB" id="A0A0G4K3W7"/>
<proteinExistence type="inferred from homology"/>
<dbReference type="GO" id="GO:0022627">
    <property type="term" value="C:cytosolic small ribosomal subunit"/>
    <property type="evidence" value="ECO:0007669"/>
    <property type="project" value="TreeGrafter"/>
</dbReference>
<evidence type="ECO:0000256" key="2">
    <source>
        <dbReference type="ARBA" id="ARBA00022980"/>
    </source>
</evidence>
<dbReference type="Pfam" id="PF00380">
    <property type="entry name" value="Ribosomal_S9"/>
    <property type="match status" value="1"/>
</dbReference>
<sequence length="132" mass="14612">MAAKQLTIFTGKRKTANARVRITLGSGKILINGKNYAEYFCNRAALLKVVEDALKVTGNFGKYDVFANVHGGGVSAQADAVRHGIAKALVGESQDFRTTLKRNGFLTRDSRVVERKKYGRSGARKRFQFSKR</sequence>
<dbReference type="GO" id="GO:0003735">
    <property type="term" value="F:structural constituent of ribosome"/>
    <property type="evidence" value="ECO:0007669"/>
    <property type="project" value="InterPro"/>
</dbReference>
<dbReference type="InterPro" id="IPR014721">
    <property type="entry name" value="Ribsml_uS5_D2-typ_fold_subgr"/>
</dbReference>
<gene>
    <name evidence="5" type="primary">rpsI</name>
    <name evidence="7" type="ORF">BRSU_0248</name>
</gene>
<dbReference type="InterPro" id="IPR020568">
    <property type="entry name" value="Ribosomal_Su5_D2-typ_SF"/>
</dbReference>
<dbReference type="RefSeq" id="WP_008723492.1">
    <property type="nucleotide sequence ID" value="NZ_CVLB01000001.1"/>
</dbReference>
<dbReference type="OrthoDB" id="9803965at2"/>
<comment type="similarity">
    <text evidence="1 5 6">Belongs to the universal ribosomal protein uS9 family.</text>
</comment>